<keyword evidence="1" id="KW-0732">Signal</keyword>
<organism evidence="2 3">
    <name type="scientific">Sorangium cellulosum</name>
    <name type="common">Polyangium cellulosum</name>
    <dbReference type="NCBI Taxonomy" id="56"/>
    <lineage>
        <taxon>Bacteria</taxon>
        <taxon>Pseudomonadati</taxon>
        <taxon>Myxococcota</taxon>
        <taxon>Polyangia</taxon>
        <taxon>Polyangiales</taxon>
        <taxon>Polyangiaceae</taxon>
        <taxon>Sorangium</taxon>
    </lineage>
</organism>
<dbReference type="Gene3D" id="2.130.10.10">
    <property type="entry name" value="YVTN repeat-like/Quinoprotein amine dehydrogenase"/>
    <property type="match status" value="1"/>
</dbReference>
<dbReference type="InterPro" id="IPR015943">
    <property type="entry name" value="WD40/YVTN_repeat-like_dom_sf"/>
</dbReference>
<dbReference type="SUPFAM" id="SSF63825">
    <property type="entry name" value="YWTD domain"/>
    <property type="match status" value="1"/>
</dbReference>
<name>A0A150TAQ4_SORCE</name>
<evidence type="ECO:0000313" key="3">
    <source>
        <dbReference type="Proteomes" id="UP000075502"/>
    </source>
</evidence>
<comment type="caution">
    <text evidence="2">The sequence shown here is derived from an EMBL/GenBank/DDBJ whole genome shotgun (WGS) entry which is preliminary data.</text>
</comment>
<protein>
    <recommendedName>
        <fullName evidence="4">Secreted protein</fullName>
    </recommendedName>
</protein>
<evidence type="ECO:0000313" key="2">
    <source>
        <dbReference type="EMBL" id="KYG01784.1"/>
    </source>
</evidence>
<dbReference type="EMBL" id="JEME01003224">
    <property type="protein sequence ID" value="KYG01784.1"/>
    <property type="molecule type" value="Genomic_DNA"/>
</dbReference>
<proteinExistence type="predicted"/>
<dbReference type="Proteomes" id="UP000075502">
    <property type="component" value="Unassembled WGS sequence"/>
</dbReference>
<feature type="chain" id="PRO_5007569585" description="Secreted protein" evidence="1">
    <location>
        <begin position="20"/>
        <end position="722"/>
    </location>
</feature>
<accession>A0A150TAQ4</accession>
<reference evidence="2 3" key="1">
    <citation type="submission" date="2014-02" db="EMBL/GenBank/DDBJ databases">
        <title>The small core and large imbalanced accessory genome model reveals a collaborative survival strategy of Sorangium cellulosum strains in nature.</title>
        <authorList>
            <person name="Han K."/>
            <person name="Peng R."/>
            <person name="Blom J."/>
            <person name="Li Y.-Z."/>
        </authorList>
    </citation>
    <scope>NUCLEOTIDE SEQUENCE [LARGE SCALE GENOMIC DNA]</scope>
    <source>
        <strain evidence="2 3">So0007-03</strain>
    </source>
</reference>
<dbReference type="AlphaFoldDB" id="A0A150TAQ4"/>
<feature type="signal peptide" evidence="1">
    <location>
        <begin position="1"/>
        <end position="19"/>
    </location>
</feature>
<gene>
    <name evidence="2" type="ORF">BE21_55825</name>
</gene>
<evidence type="ECO:0008006" key="4">
    <source>
        <dbReference type="Google" id="ProtNLM"/>
    </source>
</evidence>
<sequence length="722" mass="70754">MRRPSLALCLVVVSALAYGGPGCGDDQLCTPGALSACFLPDGSLGAQRCNDDGTALGACGSAPGALGGGCGALSEACCPSLPAELRAGCDAVAAQADDAACDDYAGSASAAGLCSGAAAPDGVPYGPGCAGLLNDCCASLPARLASACHATGFRGNEALCRSFLQREAQANGLCEGADPAAESCDYLAEQCCPSLPGGPRERCEDLAAEADADTCLDYLGGAADAGRCPTLGGGEPLASAACDALLEACCGTLEPALAYECDLSALSGSRARCEAFEGAARAAGLCLDGGGGAGGGCGDTSSDVDNCGFCGNVCGDQHAVPSCAAGACSLACDLGHGDCDRDAATGCEVDFEGDVDNCGGCGKGCSDRNAAAACEAGACVLECDAGFADCDGEGSTGCEVELDADPRHCGACGNDCSGGACEGGTCGPGALQLASGLAVPSAIAVDAAAVYVVGFRPAGGVAVRVDKASGATTCLATGAAPGAAACGASERFEGIALTDAGAFVTGSAGVLRFPPSGAATTVTASVPDPWAVVSDGAAVWFTSLSRGGLYRADALFAGQLAAEITGATAEVGGALAADADHLYWTWADGTVMKLRKDGSEPRQLASAQDFERTNLTPQYLAADAAHLFWSTPSGYLFRLDKDGSGLVALADGQPGPAGIAVDPGDGGALYWVNRLGSVRRVPKAGGAVDTLAVGQAGAIAIAVDEAHVYWATQAGDLRRIAK</sequence>
<evidence type="ECO:0000256" key="1">
    <source>
        <dbReference type="SAM" id="SignalP"/>
    </source>
</evidence>